<organism evidence="1 2">
    <name type="scientific">Clathrus columnatus</name>
    <dbReference type="NCBI Taxonomy" id="1419009"/>
    <lineage>
        <taxon>Eukaryota</taxon>
        <taxon>Fungi</taxon>
        <taxon>Dikarya</taxon>
        <taxon>Basidiomycota</taxon>
        <taxon>Agaricomycotina</taxon>
        <taxon>Agaricomycetes</taxon>
        <taxon>Phallomycetidae</taxon>
        <taxon>Phallales</taxon>
        <taxon>Clathraceae</taxon>
        <taxon>Clathrus</taxon>
    </lineage>
</organism>
<dbReference type="EMBL" id="BPWL01000005">
    <property type="protein sequence ID" value="GJJ10749.1"/>
    <property type="molecule type" value="Genomic_DNA"/>
</dbReference>
<evidence type="ECO:0000313" key="1">
    <source>
        <dbReference type="EMBL" id="GJJ10749.1"/>
    </source>
</evidence>
<accession>A0AAV5ADH1</accession>
<dbReference type="Proteomes" id="UP001050691">
    <property type="component" value="Unassembled WGS sequence"/>
</dbReference>
<gene>
    <name evidence="1" type="ORF">Clacol_004976</name>
</gene>
<comment type="caution">
    <text evidence="1">The sequence shown here is derived from an EMBL/GenBank/DDBJ whole genome shotgun (WGS) entry which is preliminary data.</text>
</comment>
<keyword evidence="2" id="KW-1185">Reference proteome</keyword>
<protein>
    <submittedName>
        <fullName evidence="1">Uncharacterized protein</fullName>
    </submittedName>
</protein>
<name>A0AAV5ADH1_9AGAM</name>
<proteinExistence type="predicted"/>
<dbReference type="AlphaFoldDB" id="A0AAV5ADH1"/>
<sequence>MSNICNKQSPAVPSSTHNFIRQPTQESHIIEGLERTLLEHRALTQTASAIRDEFLTLRQLAVKKVYQEETERFLRAEFPYNETGRQLTDPFGAPEGINIYDLGYDPNKWASHADWMLNSISSECLQKTLVPTKDHRPVSVVVFPLFSPQIRTLLVDPPTEKSYSDERKPNAN</sequence>
<reference evidence="1" key="1">
    <citation type="submission" date="2021-10" db="EMBL/GenBank/DDBJ databases">
        <title>De novo Genome Assembly of Clathrus columnatus (Basidiomycota, Fungi) Using Illumina and Nanopore Sequence Data.</title>
        <authorList>
            <person name="Ogiso-Tanaka E."/>
            <person name="Itagaki H."/>
            <person name="Hosoya T."/>
            <person name="Hosaka K."/>
        </authorList>
    </citation>
    <scope>NUCLEOTIDE SEQUENCE</scope>
    <source>
        <strain evidence="1">MO-923</strain>
    </source>
</reference>
<evidence type="ECO:0000313" key="2">
    <source>
        <dbReference type="Proteomes" id="UP001050691"/>
    </source>
</evidence>